<evidence type="ECO:0000256" key="2">
    <source>
        <dbReference type="ARBA" id="ARBA00004776"/>
    </source>
</evidence>
<dbReference type="PANTHER" id="PTHR37425:SF1">
    <property type="entry name" value="OUTER MEMBRANE PROTEIN"/>
    <property type="match status" value="1"/>
</dbReference>
<evidence type="ECO:0000256" key="6">
    <source>
        <dbReference type="ARBA" id="ARBA00022801"/>
    </source>
</evidence>
<sequence length="291" mass="30042">MRGSLRAVFACLLAAIALAGCASTPGTGGLGDGPRSVVLTHPGSGEMVSVTYWRPGGYDADALRQISMLFRDRRTGEVVPVDPALIDMLVELRQRCGAASDMPIRVTSGYRSAATNAALARSNGNVAENSYHMRGQAADFSIPGVAPSCLGEAAAEMRRGGYAVYPHTGHVHVDTGPFRTWTPKGGEPRTSPAILEAKASPRPKPAAAPPVQVADVPAPAPEPAPPPARQAAAAVPAAGAAAKTKPAEPPRTGTVRAPAPPPDLTRVRYVLAQLKQQPAPAPRGTKDGVKP</sequence>
<keyword evidence="4" id="KW-0479">Metal-binding</keyword>
<reference evidence="15" key="1">
    <citation type="submission" date="2018-05" db="EMBL/GenBank/DDBJ databases">
        <title>Azospirillum thermophila sp. nov., a novel isolated from hot spring.</title>
        <authorList>
            <person name="Zhao Z."/>
        </authorList>
    </citation>
    <scope>NUCLEOTIDE SEQUENCE [LARGE SCALE GENOMIC DNA]</scope>
    <source>
        <strain evidence="15">CFH 70021</strain>
    </source>
</reference>
<dbReference type="AlphaFoldDB" id="A0A2S2CP17"/>
<evidence type="ECO:0000256" key="11">
    <source>
        <dbReference type="ARBA" id="ARBA00093666"/>
    </source>
</evidence>
<dbReference type="GO" id="GO:0008237">
    <property type="term" value="F:metallopeptidase activity"/>
    <property type="evidence" value="ECO:0007669"/>
    <property type="project" value="UniProtKB-KW"/>
</dbReference>
<dbReference type="InterPro" id="IPR009045">
    <property type="entry name" value="Zn_M74/Hedgehog-like"/>
</dbReference>
<evidence type="ECO:0000256" key="1">
    <source>
        <dbReference type="ARBA" id="ARBA00001947"/>
    </source>
</evidence>
<keyword evidence="6" id="KW-0378">Hydrolase</keyword>
<dbReference type="OrthoDB" id="9782994at2"/>
<comment type="similarity">
    <text evidence="10">Belongs to the peptidase M15 family.</text>
</comment>
<dbReference type="GO" id="GO:0071555">
    <property type="term" value="P:cell wall organization"/>
    <property type="evidence" value="ECO:0007669"/>
    <property type="project" value="UniProtKB-KW"/>
</dbReference>
<evidence type="ECO:0000256" key="8">
    <source>
        <dbReference type="ARBA" id="ARBA00023049"/>
    </source>
</evidence>
<dbReference type="InterPro" id="IPR010275">
    <property type="entry name" value="MepK"/>
</dbReference>
<dbReference type="Proteomes" id="UP000245629">
    <property type="component" value="Chromosome 2"/>
</dbReference>
<feature type="region of interest" description="Disordered" evidence="12">
    <location>
        <begin position="200"/>
        <end position="291"/>
    </location>
</feature>
<protein>
    <recommendedName>
        <fullName evidence="11">Murein endopeptidase K</fullName>
    </recommendedName>
</protein>
<keyword evidence="8" id="KW-0482">Metalloprotease</keyword>
<evidence type="ECO:0000256" key="10">
    <source>
        <dbReference type="ARBA" id="ARBA00093448"/>
    </source>
</evidence>
<dbReference type="Pfam" id="PF05951">
    <property type="entry name" value="Peptidase_M15_2"/>
    <property type="match status" value="1"/>
</dbReference>
<evidence type="ECO:0000256" key="9">
    <source>
        <dbReference type="ARBA" id="ARBA00023316"/>
    </source>
</evidence>
<feature type="signal peptide" evidence="13">
    <location>
        <begin position="1"/>
        <end position="19"/>
    </location>
</feature>
<organism evidence="14 15">
    <name type="scientific">Azospirillum thermophilum</name>
    <dbReference type="NCBI Taxonomy" id="2202148"/>
    <lineage>
        <taxon>Bacteria</taxon>
        <taxon>Pseudomonadati</taxon>
        <taxon>Pseudomonadota</taxon>
        <taxon>Alphaproteobacteria</taxon>
        <taxon>Rhodospirillales</taxon>
        <taxon>Azospirillaceae</taxon>
        <taxon>Azospirillum</taxon>
    </lineage>
</organism>
<keyword evidence="9" id="KW-0961">Cell wall biogenesis/degradation</keyword>
<name>A0A2S2CP17_9PROT</name>
<evidence type="ECO:0000256" key="3">
    <source>
        <dbReference type="ARBA" id="ARBA00022670"/>
    </source>
</evidence>
<evidence type="ECO:0000256" key="13">
    <source>
        <dbReference type="SAM" id="SignalP"/>
    </source>
</evidence>
<proteinExistence type="inferred from homology"/>
<evidence type="ECO:0000256" key="4">
    <source>
        <dbReference type="ARBA" id="ARBA00022723"/>
    </source>
</evidence>
<keyword evidence="15" id="KW-1185">Reference proteome</keyword>
<evidence type="ECO:0000256" key="7">
    <source>
        <dbReference type="ARBA" id="ARBA00022833"/>
    </source>
</evidence>
<evidence type="ECO:0000256" key="12">
    <source>
        <dbReference type="SAM" id="MobiDB-lite"/>
    </source>
</evidence>
<comment type="pathway">
    <text evidence="2">Cell wall biogenesis; cell wall polysaccharide biosynthesis.</text>
</comment>
<dbReference type="PROSITE" id="PS51257">
    <property type="entry name" value="PROKAR_LIPOPROTEIN"/>
    <property type="match status" value="1"/>
</dbReference>
<feature type="compositionally biased region" description="Low complexity" evidence="12">
    <location>
        <begin position="229"/>
        <end position="244"/>
    </location>
</feature>
<gene>
    <name evidence="14" type="ORF">DEW08_07215</name>
</gene>
<feature type="chain" id="PRO_5015566586" description="Murein endopeptidase K" evidence="13">
    <location>
        <begin position="20"/>
        <end position="291"/>
    </location>
</feature>
<dbReference type="Gene3D" id="3.30.1380.10">
    <property type="match status" value="1"/>
</dbReference>
<dbReference type="GO" id="GO:0006508">
    <property type="term" value="P:proteolysis"/>
    <property type="evidence" value="ECO:0007669"/>
    <property type="project" value="UniProtKB-KW"/>
</dbReference>
<keyword evidence="7" id="KW-0862">Zinc</keyword>
<keyword evidence="3" id="KW-0645">Protease</keyword>
<feature type="compositionally biased region" description="Pro residues" evidence="12">
    <location>
        <begin position="218"/>
        <end position="228"/>
    </location>
</feature>
<dbReference type="SUPFAM" id="SSF55166">
    <property type="entry name" value="Hedgehog/DD-peptidase"/>
    <property type="match status" value="1"/>
</dbReference>
<dbReference type="EMBL" id="CP029353">
    <property type="protein sequence ID" value="AWK86067.1"/>
    <property type="molecule type" value="Genomic_DNA"/>
</dbReference>
<dbReference type="PANTHER" id="PTHR37425">
    <property type="match status" value="1"/>
</dbReference>
<evidence type="ECO:0000313" key="14">
    <source>
        <dbReference type="EMBL" id="AWK86067.1"/>
    </source>
</evidence>
<accession>A0A2S2CP17</accession>
<dbReference type="GO" id="GO:0046872">
    <property type="term" value="F:metal ion binding"/>
    <property type="evidence" value="ECO:0007669"/>
    <property type="project" value="UniProtKB-KW"/>
</dbReference>
<keyword evidence="5 13" id="KW-0732">Signal</keyword>
<evidence type="ECO:0000256" key="5">
    <source>
        <dbReference type="ARBA" id="ARBA00022729"/>
    </source>
</evidence>
<evidence type="ECO:0000313" key="15">
    <source>
        <dbReference type="Proteomes" id="UP000245629"/>
    </source>
</evidence>
<dbReference type="KEGG" id="azz:DEW08_07215"/>
<comment type="cofactor">
    <cofactor evidence="1">
        <name>Zn(2+)</name>
        <dbReference type="ChEBI" id="CHEBI:29105"/>
    </cofactor>
</comment>